<comment type="caution">
    <text evidence="2">The sequence shown here is derived from an EMBL/GenBank/DDBJ whole genome shotgun (WGS) entry which is preliminary data.</text>
</comment>
<evidence type="ECO:0000256" key="1">
    <source>
        <dbReference type="SAM" id="MobiDB-lite"/>
    </source>
</evidence>
<proteinExistence type="predicted"/>
<protein>
    <submittedName>
        <fullName evidence="2">Uncharacterized protein</fullName>
    </submittedName>
</protein>
<accession>A0A8J2K491</accession>
<evidence type="ECO:0000313" key="2">
    <source>
        <dbReference type="EMBL" id="CAG7719724.1"/>
    </source>
</evidence>
<feature type="non-terminal residue" evidence="2">
    <location>
        <position position="41"/>
    </location>
</feature>
<reference evidence="2" key="1">
    <citation type="submission" date="2021-06" db="EMBL/GenBank/DDBJ databases">
        <authorList>
            <person name="Hodson N. C."/>
            <person name="Mongue J. A."/>
            <person name="Jaron S. K."/>
        </authorList>
    </citation>
    <scope>NUCLEOTIDE SEQUENCE</scope>
</reference>
<dbReference type="AlphaFoldDB" id="A0A8J2K491"/>
<dbReference type="EMBL" id="CAJVCH010064052">
    <property type="protein sequence ID" value="CAG7719724.1"/>
    <property type="molecule type" value="Genomic_DNA"/>
</dbReference>
<gene>
    <name evidence="2" type="ORF">AFUS01_LOCUS9032</name>
</gene>
<evidence type="ECO:0000313" key="3">
    <source>
        <dbReference type="Proteomes" id="UP000708208"/>
    </source>
</evidence>
<feature type="compositionally biased region" description="Polar residues" evidence="1">
    <location>
        <begin position="17"/>
        <end position="30"/>
    </location>
</feature>
<keyword evidence="3" id="KW-1185">Reference proteome</keyword>
<sequence>VAKKKCVSEPRISEGCTNELTNPNFSSIGENNRRPKVLSSS</sequence>
<name>A0A8J2K491_9HEXA</name>
<dbReference type="Proteomes" id="UP000708208">
    <property type="component" value="Unassembled WGS sequence"/>
</dbReference>
<feature type="region of interest" description="Disordered" evidence="1">
    <location>
        <begin position="17"/>
        <end position="41"/>
    </location>
</feature>
<organism evidence="2 3">
    <name type="scientific">Allacma fusca</name>
    <dbReference type="NCBI Taxonomy" id="39272"/>
    <lineage>
        <taxon>Eukaryota</taxon>
        <taxon>Metazoa</taxon>
        <taxon>Ecdysozoa</taxon>
        <taxon>Arthropoda</taxon>
        <taxon>Hexapoda</taxon>
        <taxon>Collembola</taxon>
        <taxon>Symphypleona</taxon>
        <taxon>Sminthuridae</taxon>
        <taxon>Allacma</taxon>
    </lineage>
</organism>